<reference evidence="1 2" key="1">
    <citation type="journal article" date="2023" name="Science">
        <title>Complex scaffold remodeling in plant triterpene biosynthesis.</title>
        <authorList>
            <person name="De La Pena R."/>
            <person name="Hodgson H."/>
            <person name="Liu J.C."/>
            <person name="Stephenson M.J."/>
            <person name="Martin A.C."/>
            <person name="Owen C."/>
            <person name="Harkess A."/>
            <person name="Leebens-Mack J."/>
            <person name="Jimenez L.E."/>
            <person name="Osbourn A."/>
            <person name="Sattely E.S."/>
        </authorList>
    </citation>
    <scope>NUCLEOTIDE SEQUENCE [LARGE SCALE GENOMIC DNA]</scope>
    <source>
        <strain evidence="2">cv. JPN11</strain>
        <tissue evidence="1">Leaf</tissue>
    </source>
</reference>
<gene>
    <name evidence="1" type="ORF">OWV82_001965</name>
</gene>
<dbReference type="Proteomes" id="UP001164539">
    <property type="component" value="Chromosome 1"/>
</dbReference>
<sequence length="462" mass="51999">MKMAIESGEIHVVMFPWFGFGHISPFVQLSNKLTLQGVKVSFFSVPGNISRIRSTLKLTPTAEIIPLQIPHIEGLPPGIDSTSEMTPSMAELLKQAMDLMQPQIKTILSELNPHFVIYDFAQPWMPKLASPLGIKTLFFSVFSAVSDAYIMVPVRKNDHTIEDLLKPPNGFPVSSTISLKEFEARDFLYVFMRFNDSPSGYERVIEGRNGCTAIIFKTCMEMESPYIDYNRSQFQKPVLLTGPLIPKPLSGDLEDRWAKWLGQFPAKSVIYCAFGSETYLNSHQIKELALGLELSGLPFFLVLNFPANLDAQNELANALPEGFSERVRNRGVVHTGWVQQRLIFGHDSVGCFLSHSGLSSVIEAMIDDCQLVLLPLKGDQFLNSKLVANDMKAGVQVKRREDDGHFRKEDILKAINAVMVEVNKEPGISIRANQKKWRDFLLNDEIQNKYIAEFVKELKTLA</sequence>
<protein>
    <submittedName>
        <fullName evidence="1">Glycosyltransferase</fullName>
    </submittedName>
</protein>
<dbReference type="EMBL" id="CM051394">
    <property type="protein sequence ID" value="KAJ4729139.1"/>
    <property type="molecule type" value="Genomic_DNA"/>
</dbReference>
<proteinExistence type="predicted"/>
<name>A0ACC1Z168_MELAZ</name>
<accession>A0ACC1Z168</accession>
<comment type="caution">
    <text evidence="1">The sequence shown here is derived from an EMBL/GenBank/DDBJ whole genome shotgun (WGS) entry which is preliminary data.</text>
</comment>
<evidence type="ECO:0000313" key="2">
    <source>
        <dbReference type="Proteomes" id="UP001164539"/>
    </source>
</evidence>
<keyword evidence="2" id="KW-1185">Reference proteome</keyword>
<evidence type="ECO:0000313" key="1">
    <source>
        <dbReference type="EMBL" id="KAJ4729139.1"/>
    </source>
</evidence>
<organism evidence="1 2">
    <name type="scientific">Melia azedarach</name>
    <name type="common">Chinaberry tree</name>
    <dbReference type="NCBI Taxonomy" id="155640"/>
    <lineage>
        <taxon>Eukaryota</taxon>
        <taxon>Viridiplantae</taxon>
        <taxon>Streptophyta</taxon>
        <taxon>Embryophyta</taxon>
        <taxon>Tracheophyta</taxon>
        <taxon>Spermatophyta</taxon>
        <taxon>Magnoliopsida</taxon>
        <taxon>eudicotyledons</taxon>
        <taxon>Gunneridae</taxon>
        <taxon>Pentapetalae</taxon>
        <taxon>rosids</taxon>
        <taxon>malvids</taxon>
        <taxon>Sapindales</taxon>
        <taxon>Meliaceae</taxon>
        <taxon>Melia</taxon>
    </lineage>
</organism>